<dbReference type="InterPro" id="IPR025975">
    <property type="entry name" value="Polysacc_lyase"/>
</dbReference>
<dbReference type="Pfam" id="PF14099">
    <property type="entry name" value="Polysacc_lyase"/>
    <property type="match status" value="1"/>
</dbReference>
<reference evidence="1 2" key="1">
    <citation type="journal article" date="2014" name="Nature">
        <title>An environmental bacterial taxon with a large and distinct metabolic repertoire.</title>
        <authorList>
            <person name="Wilson M.C."/>
            <person name="Mori T."/>
            <person name="Ruckert C."/>
            <person name="Uria A.R."/>
            <person name="Helf M.J."/>
            <person name="Takada K."/>
            <person name="Gernert C."/>
            <person name="Steffens U.A."/>
            <person name="Heycke N."/>
            <person name="Schmitt S."/>
            <person name="Rinke C."/>
            <person name="Helfrich E.J."/>
            <person name="Brachmann A.O."/>
            <person name="Gurgui C."/>
            <person name="Wakimoto T."/>
            <person name="Kracht M."/>
            <person name="Crusemann M."/>
            <person name="Hentschel U."/>
            <person name="Abe I."/>
            <person name="Matsunaga S."/>
            <person name="Kalinowski J."/>
            <person name="Takeyama H."/>
            <person name="Piel J."/>
        </authorList>
    </citation>
    <scope>NUCLEOTIDE SEQUENCE [LARGE SCALE GENOMIC DNA]</scope>
    <source>
        <strain evidence="2">TSY1</strain>
    </source>
</reference>
<comment type="caution">
    <text evidence="1">The sequence shown here is derived from an EMBL/GenBank/DDBJ whole genome shotgun (WGS) entry which is preliminary data.</text>
</comment>
<evidence type="ECO:0000313" key="2">
    <source>
        <dbReference type="Proteomes" id="UP000019141"/>
    </source>
</evidence>
<evidence type="ECO:0008006" key="3">
    <source>
        <dbReference type="Google" id="ProtNLM"/>
    </source>
</evidence>
<protein>
    <recommendedName>
        <fullName evidence="3">3-keto-disaccharide hydrolase domain-containing protein</fullName>
    </recommendedName>
</protein>
<accession>W4LQ53</accession>
<dbReference type="AlphaFoldDB" id="W4LQ53"/>
<keyword evidence="2" id="KW-1185">Reference proteome</keyword>
<dbReference type="HOGENOM" id="CLU_1308240_0_0_7"/>
<dbReference type="EMBL" id="AZHW01000368">
    <property type="protein sequence ID" value="ETX00199.1"/>
    <property type="molecule type" value="Genomic_DNA"/>
</dbReference>
<dbReference type="Proteomes" id="UP000019141">
    <property type="component" value="Unassembled WGS sequence"/>
</dbReference>
<name>W4LQ53_ENTF1</name>
<proteinExistence type="predicted"/>
<sequence>MSISTFASARTVFSDSFSGGGLFSRYEVRGGCRECFTQRRGLLTVTNKRGRERRAELWAKRRSASTPYNEDIEWRFDVRFTKAPRNKFIIFWQTNTRPFKGPDMMLTVNKGRIRAYLRNRGARRGYATKNIGRLRVGQWMDFKVRFRRHMRKGYFQVVLNNRVVWTYDDGPTTQSTHSGHRDSRTKFGLYSGSSSRATWEADFDNIRIIR</sequence>
<evidence type="ECO:0000313" key="1">
    <source>
        <dbReference type="EMBL" id="ETX00199.1"/>
    </source>
</evidence>
<organism evidence="1 2">
    <name type="scientific">Entotheonella factor</name>
    <dbReference type="NCBI Taxonomy" id="1429438"/>
    <lineage>
        <taxon>Bacteria</taxon>
        <taxon>Pseudomonadati</taxon>
        <taxon>Nitrospinota/Tectimicrobiota group</taxon>
        <taxon>Candidatus Tectimicrobiota</taxon>
        <taxon>Candidatus Entotheonellia</taxon>
        <taxon>Candidatus Entotheonellales</taxon>
        <taxon>Candidatus Entotheonellaceae</taxon>
        <taxon>Candidatus Entotheonella</taxon>
    </lineage>
</organism>
<dbReference type="Gene3D" id="2.60.120.200">
    <property type="match status" value="1"/>
</dbReference>
<gene>
    <name evidence="1" type="ORF">ETSY1_12125</name>
</gene>